<dbReference type="Gene3D" id="1.10.3210.10">
    <property type="entry name" value="Hypothetical protein af1432"/>
    <property type="match status" value="1"/>
</dbReference>
<feature type="transmembrane region" description="Helical" evidence="1">
    <location>
        <begin position="14"/>
        <end position="32"/>
    </location>
</feature>
<dbReference type="PROSITE" id="PS51831">
    <property type="entry name" value="HD"/>
    <property type="match status" value="1"/>
</dbReference>
<dbReference type="CDD" id="cd00077">
    <property type="entry name" value="HDc"/>
    <property type="match status" value="1"/>
</dbReference>
<sequence>MKDIINKLYRNHSLIYKGILFVCTTFLIVYLFPKSGKFKYNFEKGKPWQSENLYAPFNFAIKKSDEEINKEKHDITANSTLYFDLDVLVEQKVNNLYKVSFYKTFNDSLSRKKMDVLYNVGQQVISELYEYGILNENYDYHPDRSVVLLDGRINVKEGIFDDLIKQDEVTTLIENVLVKNDLINYKTAYTSLFFDLIEPNLSYDKSFTESAIQEELNKITYARGRIEKETLIISKGEIIEGDKYQILKSLQSEYESQVWSKSNYKWILVAYTLLVALALLMLLLFLRKYRIEVFENNTKVTFIFFNIFLMIFITTLVVNYDSKFVYVVPICILPLIFKAFFDARLGLFSHVITVLLLGFIVPNSYEYMFLQIIAGIVTILTVSELYKRANLFISVGQITFIYIIAYFAFFVIHEGSIDTIKWEMFIWFILSGLATLFVQPLIYAYEKIFGLVSDVSLLELSDTNSKLLKELSNKAPGTFHHSLNVANLAEASANEIGANAMLVRVGALYHDIGKMKNPTYFTENQSTGINPHDELSSKESARIIVNHVIDGIEIAKKNNLPDRLIDFIRTHHGTSVVYYFYMEEKKNFPDISTEDFSYPGPKPFSKETAILMMCDSIEAASKSLKEPTSTKIDAFVENIIDKQIEQGQFLNANITFKEIQSIKKVLKHKLANIYHLRIEYPE</sequence>
<feature type="transmembrane region" description="Helical" evidence="1">
    <location>
        <begin position="424"/>
        <end position="445"/>
    </location>
</feature>
<dbReference type="KEGG" id="sze:AW14_13035"/>
<dbReference type="Pfam" id="PF01966">
    <property type="entry name" value="HD"/>
    <property type="match status" value="1"/>
</dbReference>
<dbReference type="SUPFAM" id="SSF109604">
    <property type="entry name" value="HD-domain/PDEase-like"/>
    <property type="match status" value="1"/>
</dbReference>
<gene>
    <name evidence="3" type="ORF">AW14_13035</name>
</gene>
<keyword evidence="1" id="KW-1133">Transmembrane helix</keyword>
<keyword evidence="3" id="KW-0378">Hydrolase</keyword>
<dbReference type="PANTHER" id="PTHR36442:SF1">
    <property type="entry name" value="CYCLIC-DI-AMP PHOSPHODIESTERASE PGPH"/>
    <property type="match status" value="1"/>
</dbReference>
<dbReference type="EMBL" id="CP007202">
    <property type="protein sequence ID" value="AJR04440.1"/>
    <property type="molecule type" value="Genomic_DNA"/>
</dbReference>
<dbReference type="InterPro" id="IPR003607">
    <property type="entry name" value="HD/PDEase_dom"/>
</dbReference>
<dbReference type="SMART" id="SM00471">
    <property type="entry name" value="HDc"/>
    <property type="match status" value="1"/>
</dbReference>
<dbReference type="GO" id="GO:0016787">
    <property type="term" value="F:hydrolase activity"/>
    <property type="evidence" value="ECO:0007669"/>
    <property type="project" value="UniProtKB-KW"/>
</dbReference>
<proteinExistence type="predicted"/>
<feature type="transmembrane region" description="Helical" evidence="1">
    <location>
        <begin position="298"/>
        <end position="318"/>
    </location>
</feature>
<evidence type="ECO:0000259" key="2">
    <source>
        <dbReference type="PROSITE" id="PS51831"/>
    </source>
</evidence>
<reference evidence="3 4" key="1">
    <citation type="submission" date="2014-02" db="EMBL/GenBank/DDBJ databases">
        <authorList>
            <person name="Young C.-C."/>
            <person name="Hameed A."/>
            <person name="Huang H.-C."/>
            <person name="Shahina M."/>
        </authorList>
    </citation>
    <scope>NUCLEOTIDE SEQUENCE [LARGE SCALE GENOMIC DNA]</scope>
    <source>
        <strain evidence="3 4">CC-SAMT-1</strain>
    </source>
</reference>
<dbReference type="InterPro" id="IPR011621">
    <property type="entry name" value="Metal-dep_PHydrolase_7TM_intra"/>
</dbReference>
<dbReference type="RefSeq" id="WP_044639150.1">
    <property type="nucleotide sequence ID" value="NZ_CP007202.1"/>
</dbReference>
<keyword evidence="1" id="KW-0812">Transmembrane</keyword>
<feature type="transmembrane region" description="Helical" evidence="1">
    <location>
        <begin position="324"/>
        <end position="340"/>
    </location>
</feature>
<dbReference type="PATRIC" id="fig|1454006.5.peg.2584"/>
<dbReference type="OrthoDB" id="9806952at2"/>
<feature type="transmembrane region" description="Helical" evidence="1">
    <location>
        <begin position="391"/>
        <end position="412"/>
    </location>
</feature>
<evidence type="ECO:0000313" key="3">
    <source>
        <dbReference type="EMBL" id="AJR04440.1"/>
    </source>
</evidence>
<feature type="transmembrane region" description="Helical" evidence="1">
    <location>
        <begin position="266"/>
        <end position="286"/>
    </location>
</feature>
<evidence type="ECO:0000313" key="4">
    <source>
        <dbReference type="Proteomes" id="UP000032229"/>
    </source>
</evidence>
<dbReference type="NCBIfam" id="TIGR00277">
    <property type="entry name" value="HDIG"/>
    <property type="match status" value="1"/>
</dbReference>
<feature type="domain" description="HD" evidence="2">
    <location>
        <begin position="478"/>
        <end position="620"/>
    </location>
</feature>
<accession>A0A0C5WNG6</accession>
<keyword evidence="4" id="KW-1185">Reference proteome</keyword>
<organism evidence="3 4">
    <name type="scientific">Siansivirga zeaxanthinifaciens CC-SAMT-1</name>
    <dbReference type="NCBI Taxonomy" id="1454006"/>
    <lineage>
        <taxon>Bacteria</taxon>
        <taxon>Pseudomonadati</taxon>
        <taxon>Bacteroidota</taxon>
        <taxon>Flavobacteriia</taxon>
        <taxon>Flavobacteriales</taxon>
        <taxon>Flavobacteriaceae</taxon>
        <taxon>Siansivirga</taxon>
    </lineage>
</organism>
<feature type="transmembrane region" description="Helical" evidence="1">
    <location>
        <begin position="345"/>
        <end position="361"/>
    </location>
</feature>
<dbReference type="AlphaFoldDB" id="A0A0C5WNG6"/>
<feature type="transmembrane region" description="Helical" evidence="1">
    <location>
        <begin position="367"/>
        <end position="386"/>
    </location>
</feature>
<dbReference type="Pfam" id="PF07697">
    <property type="entry name" value="7TMR-HDED"/>
    <property type="match status" value="1"/>
</dbReference>
<evidence type="ECO:0000256" key="1">
    <source>
        <dbReference type="SAM" id="Phobius"/>
    </source>
</evidence>
<dbReference type="InterPro" id="IPR052722">
    <property type="entry name" value="PgpH_phosphodiesterase"/>
</dbReference>
<dbReference type="Pfam" id="PF07698">
    <property type="entry name" value="7TM-7TMR_HD"/>
    <property type="match status" value="1"/>
</dbReference>
<dbReference type="STRING" id="1454006.AW14_13035"/>
<dbReference type="HOGENOM" id="CLU_015767_1_1_10"/>
<name>A0A0C5WNG6_9FLAO</name>
<keyword evidence="1" id="KW-0472">Membrane</keyword>
<dbReference type="InterPro" id="IPR006674">
    <property type="entry name" value="HD_domain"/>
</dbReference>
<protein>
    <submittedName>
        <fullName evidence="3">Phosphohydrolase</fullName>
    </submittedName>
</protein>
<dbReference type="Proteomes" id="UP000032229">
    <property type="component" value="Chromosome"/>
</dbReference>
<dbReference type="PANTHER" id="PTHR36442">
    <property type="entry name" value="CYCLIC-DI-AMP PHOSPHODIESTERASE PGPH"/>
    <property type="match status" value="1"/>
</dbReference>
<dbReference type="InterPro" id="IPR011624">
    <property type="entry name" value="Metal-dep_PHydrolase_7TM_extra"/>
</dbReference>
<dbReference type="InterPro" id="IPR006675">
    <property type="entry name" value="HDIG_dom"/>
</dbReference>